<dbReference type="Proteomes" id="UP000215453">
    <property type="component" value="Chromosome 8"/>
</dbReference>
<reference evidence="2 3" key="1">
    <citation type="submission" date="2016-10" db="EMBL/GenBank/DDBJ databases">
        <authorList>
            <person name="Varghese N."/>
        </authorList>
    </citation>
    <scope>NUCLEOTIDE SEQUENCE [LARGE SCALE GENOMIC DNA]</scope>
</reference>
<proteinExistence type="predicted"/>
<feature type="region of interest" description="Disordered" evidence="1">
    <location>
        <begin position="38"/>
        <end position="57"/>
    </location>
</feature>
<sequence length="120" mass="13192">MQMESDTSTGTGAIGEAEVREPRQICLFSEIIHMQVSSTPPHRANSAGQAPKSHLTRPSEVKILGSMQDRLQALARSGAVHAVFAFRAEGPKARSNFLAMPWKMHPNLTESLILSFYQCL</sequence>
<gene>
    <name evidence="2" type="ORF">ZT1A5_G8163</name>
</gene>
<evidence type="ECO:0000256" key="1">
    <source>
        <dbReference type="SAM" id="MobiDB-lite"/>
    </source>
</evidence>
<protein>
    <submittedName>
        <fullName evidence="2">Uncharacterized protein</fullName>
    </submittedName>
</protein>
<accession>A0A1Y6LSW5</accession>
<evidence type="ECO:0000313" key="2">
    <source>
        <dbReference type="EMBL" id="SMY26719.1"/>
    </source>
</evidence>
<dbReference type="AlphaFoldDB" id="A0A1Y6LSW5"/>
<evidence type="ECO:0000313" key="3">
    <source>
        <dbReference type="Proteomes" id="UP000215453"/>
    </source>
</evidence>
<organism evidence="2 3">
    <name type="scientific">Zymoseptoria tritici ST99CH_1A5</name>
    <dbReference type="NCBI Taxonomy" id="1276529"/>
    <lineage>
        <taxon>Eukaryota</taxon>
        <taxon>Fungi</taxon>
        <taxon>Dikarya</taxon>
        <taxon>Ascomycota</taxon>
        <taxon>Pezizomycotina</taxon>
        <taxon>Dothideomycetes</taxon>
        <taxon>Dothideomycetidae</taxon>
        <taxon>Mycosphaerellales</taxon>
        <taxon>Mycosphaerellaceae</taxon>
        <taxon>Zymoseptoria</taxon>
    </lineage>
</organism>
<dbReference type="EMBL" id="LT882683">
    <property type="protein sequence ID" value="SMY26719.1"/>
    <property type="molecule type" value="Genomic_DNA"/>
</dbReference>
<name>A0A1Y6LSW5_ZYMTR</name>